<gene>
    <name evidence="1" type="ORF">U27_03201</name>
</gene>
<dbReference type="Proteomes" id="UP000030661">
    <property type="component" value="Unassembled WGS sequence"/>
</dbReference>
<organism evidence="1">
    <name type="scientific">Vecturithrix granuli</name>
    <dbReference type="NCBI Taxonomy" id="1499967"/>
    <lineage>
        <taxon>Bacteria</taxon>
        <taxon>Candidatus Moduliflexota</taxon>
        <taxon>Candidatus Vecturitrichia</taxon>
        <taxon>Candidatus Vecturitrichales</taxon>
        <taxon>Candidatus Vecturitrichaceae</taxon>
        <taxon>Candidatus Vecturithrix</taxon>
    </lineage>
</organism>
<dbReference type="AlphaFoldDB" id="A0A081BV84"/>
<name>A0A081BV84_VECG1</name>
<dbReference type="HOGENOM" id="CLU_2244637_0_0_0"/>
<protein>
    <submittedName>
        <fullName evidence="1">Uncharacterized protein</fullName>
    </submittedName>
</protein>
<reference evidence="1" key="1">
    <citation type="journal article" date="2015" name="PeerJ">
        <title>First genomic representation of candidate bacterial phylum KSB3 points to enhanced environmental sensing as a trigger of wastewater bulking.</title>
        <authorList>
            <person name="Sekiguchi Y."/>
            <person name="Ohashi A."/>
            <person name="Parks D.H."/>
            <person name="Yamauchi T."/>
            <person name="Tyson G.W."/>
            <person name="Hugenholtz P."/>
        </authorList>
    </citation>
    <scope>NUCLEOTIDE SEQUENCE [LARGE SCALE GENOMIC DNA]</scope>
</reference>
<proteinExistence type="predicted"/>
<dbReference type="EMBL" id="DF820464">
    <property type="protein sequence ID" value="GAK56239.1"/>
    <property type="molecule type" value="Genomic_DNA"/>
</dbReference>
<evidence type="ECO:0000313" key="1">
    <source>
        <dbReference type="EMBL" id="GAK56239.1"/>
    </source>
</evidence>
<accession>A0A081BV84</accession>
<sequence>MRRFQPDAGFSQIGTAGQKKVIRSTVRGMVKEIDFGMAEIGFQGFELHVVLLQKRDRSFGRGAEMQGGVNGDILIEKVKGTFLLLLRMHNITEHKPKFMNMLVE</sequence>
<evidence type="ECO:0000313" key="2">
    <source>
        <dbReference type="Proteomes" id="UP000030661"/>
    </source>
</evidence>
<keyword evidence="2" id="KW-1185">Reference proteome</keyword>